<dbReference type="GO" id="GO:0005506">
    <property type="term" value="F:iron ion binding"/>
    <property type="evidence" value="ECO:0007669"/>
    <property type="project" value="InterPro"/>
</dbReference>
<evidence type="ECO:0000256" key="3">
    <source>
        <dbReference type="ARBA" id="ARBA00022896"/>
    </source>
</evidence>
<reference evidence="8" key="1">
    <citation type="journal article" date="2014" name="Int. J. Syst. Evol. Microbiol.">
        <title>Complete genome sequence of Corynebacterium casei LMG S-19264T (=DSM 44701T), isolated from a smear-ripened cheese.</title>
        <authorList>
            <consortium name="US DOE Joint Genome Institute (JGI-PGF)"/>
            <person name="Walter F."/>
            <person name="Albersmeier A."/>
            <person name="Kalinowski J."/>
            <person name="Ruckert C."/>
        </authorList>
    </citation>
    <scope>NUCLEOTIDE SEQUENCE</scope>
    <source>
        <strain evidence="8">KCTC 32422</strain>
    </source>
</reference>
<evidence type="ECO:0000256" key="5">
    <source>
        <dbReference type="ARBA" id="ARBA00023002"/>
    </source>
</evidence>
<dbReference type="SMART" id="SM00702">
    <property type="entry name" value="P4Hc"/>
    <property type="match status" value="1"/>
</dbReference>
<dbReference type="Pfam" id="PF13640">
    <property type="entry name" value="2OG-FeII_Oxy_3"/>
    <property type="match status" value="1"/>
</dbReference>
<dbReference type="AlphaFoldDB" id="A0A918VJB0"/>
<keyword evidence="3" id="KW-0847">Vitamin C</keyword>
<organism evidence="8 9">
    <name type="scientific">Novosphingobium arvoryzae</name>
    <dbReference type="NCBI Taxonomy" id="1256514"/>
    <lineage>
        <taxon>Bacteria</taxon>
        <taxon>Pseudomonadati</taxon>
        <taxon>Pseudomonadota</taxon>
        <taxon>Alphaproteobacteria</taxon>
        <taxon>Sphingomonadales</taxon>
        <taxon>Sphingomonadaceae</taxon>
        <taxon>Novosphingobium</taxon>
    </lineage>
</organism>
<dbReference type="PROSITE" id="PS51471">
    <property type="entry name" value="FE2OG_OXY"/>
    <property type="match status" value="1"/>
</dbReference>
<dbReference type="InterPro" id="IPR051559">
    <property type="entry name" value="HIF_prolyl_hydroxylases"/>
</dbReference>
<sequence>MAGPTPRTAIFDQFLPETLHRQLLDYTLASEADFIPSGVHVEGEAKVRDHYRISHYHPDGLGPLKKTFRAVADDNFARLCDGAGVKPFAIDWIEVELAAHGDGAFFLPHIDTYTGRGRGTQNSDRVLTAVYYFHREPKGFSGGNLEVHPFGGGPACQVIEPQQNRMVCFASTVLHQVSAVSCPSGKFEDNRFALNFWYHRAK</sequence>
<evidence type="ECO:0000256" key="6">
    <source>
        <dbReference type="ARBA" id="ARBA00023004"/>
    </source>
</evidence>
<dbReference type="GO" id="GO:0016705">
    <property type="term" value="F:oxidoreductase activity, acting on paired donors, with incorporation or reduction of molecular oxygen"/>
    <property type="evidence" value="ECO:0007669"/>
    <property type="project" value="InterPro"/>
</dbReference>
<dbReference type="Proteomes" id="UP000634139">
    <property type="component" value="Unassembled WGS sequence"/>
</dbReference>
<comment type="cofactor">
    <cofactor evidence="1">
        <name>L-ascorbate</name>
        <dbReference type="ChEBI" id="CHEBI:38290"/>
    </cofactor>
</comment>
<evidence type="ECO:0000256" key="2">
    <source>
        <dbReference type="ARBA" id="ARBA00022723"/>
    </source>
</evidence>
<dbReference type="GO" id="GO:0031418">
    <property type="term" value="F:L-ascorbic acid binding"/>
    <property type="evidence" value="ECO:0007669"/>
    <property type="project" value="UniProtKB-KW"/>
</dbReference>
<dbReference type="InterPro" id="IPR006620">
    <property type="entry name" value="Pro_4_hyd_alph"/>
</dbReference>
<dbReference type="EMBL" id="BMZD01000004">
    <property type="protein sequence ID" value="GHA00512.1"/>
    <property type="molecule type" value="Genomic_DNA"/>
</dbReference>
<evidence type="ECO:0000313" key="9">
    <source>
        <dbReference type="Proteomes" id="UP000634139"/>
    </source>
</evidence>
<comment type="caution">
    <text evidence="8">The sequence shown here is derived from an EMBL/GenBank/DDBJ whole genome shotgun (WGS) entry which is preliminary data.</text>
</comment>
<keyword evidence="4" id="KW-0223">Dioxygenase</keyword>
<name>A0A918VJB0_9SPHN</name>
<reference evidence="8" key="2">
    <citation type="submission" date="2020-09" db="EMBL/GenBank/DDBJ databases">
        <authorList>
            <person name="Sun Q."/>
            <person name="Kim S."/>
        </authorList>
    </citation>
    <scope>NUCLEOTIDE SEQUENCE</scope>
    <source>
        <strain evidence="8">KCTC 32422</strain>
    </source>
</reference>
<dbReference type="RefSeq" id="WP_189541315.1">
    <property type="nucleotide sequence ID" value="NZ_BMZD01000004.1"/>
</dbReference>
<evidence type="ECO:0000256" key="4">
    <source>
        <dbReference type="ARBA" id="ARBA00022964"/>
    </source>
</evidence>
<dbReference type="InterPro" id="IPR044862">
    <property type="entry name" value="Pro_4_hyd_alph_FE2OG_OXY"/>
</dbReference>
<protein>
    <submittedName>
        <fullName evidence="8">Prolyl 4-hydroxylase subunit alpha</fullName>
    </submittedName>
</protein>
<evidence type="ECO:0000256" key="1">
    <source>
        <dbReference type="ARBA" id="ARBA00001961"/>
    </source>
</evidence>
<keyword evidence="2" id="KW-0479">Metal-binding</keyword>
<accession>A0A918VJB0</accession>
<keyword evidence="6" id="KW-0408">Iron</keyword>
<dbReference type="GO" id="GO:0051213">
    <property type="term" value="F:dioxygenase activity"/>
    <property type="evidence" value="ECO:0007669"/>
    <property type="project" value="UniProtKB-KW"/>
</dbReference>
<gene>
    <name evidence="8" type="ORF">GCM10011617_21510</name>
</gene>
<feature type="domain" description="Fe2OG dioxygenase" evidence="7">
    <location>
        <begin position="91"/>
        <end position="200"/>
    </location>
</feature>
<evidence type="ECO:0000313" key="8">
    <source>
        <dbReference type="EMBL" id="GHA00512.1"/>
    </source>
</evidence>
<proteinExistence type="predicted"/>
<dbReference type="PANTHER" id="PTHR12907:SF26">
    <property type="entry name" value="HIF PROLYL HYDROXYLASE, ISOFORM C"/>
    <property type="match status" value="1"/>
</dbReference>
<dbReference type="PANTHER" id="PTHR12907">
    <property type="entry name" value="EGL NINE HOMOLOG-RELATED"/>
    <property type="match status" value="1"/>
</dbReference>
<evidence type="ECO:0000259" key="7">
    <source>
        <dbReference type="PROSITE" id="PS51471"/>
    </source>
</evidence>
<keyword evidence="5" id="KW-0560">Oxidoreductase</keyword>
<dbReference type="Gene3D" id="2.60.120.620">
    <property type="entry name" value="q2cbj1_9rhob like domain"/>
    <property type="match status" value="1"/>
</dbReference>
<keyword evidence="9" id="KW-1185">Reference proteome</keyword>
<dbReference type="InterPro" id="IPR005123">
    <property type="entry name" value="Oxoglu/Fe-dep_dioxygenase_dom"/>
</dbReference>